<dbReference type="STRING" id="1548.CSCA_2693"/>
<organism evidence="1 2">
    <name type="scientific">Clostridium scatologenes</name>
    <dbReference type="NCBI Taxonomy" id="1548"/>
    <lineage>
        <taxon>Bacteria</taxon>
        <taxon>Bacillati</taxon>
        <taxon>Bacillota</taxon>
        <taxon>Clostridia</taxon>
        <taxon>Eubacteriales</taxon>
        <taxon>Clostridiaceae</taxon>
        <taxon>Clostridium</taxon>
    </lineage>
</organism>
<dbReference type="EMBL" id="CP009933">
    <property type="protein sequence ID" value="AKA69818.1"/>
    <property type="molecule type" value="Genomic_DNA"/>
</dbReference>
<dbReference type="KEGG" id="csq:CSCA_2693"/>
<gene>
    <name evidence="1" type="ORF">CSCA_2693</name>
</gene>
<name>A0A0E3K095_CLOSL</name>
<protein>
    <submittedName>
        <fullName evidence="1">Phage structural protein</fullName>
    </submittedName>
</protein>
<evidence type="ECO:0000313" key="2">
    <source>
        <dbReference type="Proteomes" id="UP000033115"/>
    </source>
</evidence>
<dbReference type="RefSeq" id="WP_029161586.1">
    <property type="nucleotide sequence ID" value="NZ_CP009933.1"/>
</dbReference>
<evidence type="ECO:0000313" key="1">
    <source>
        <dbReference type="EMBL" id="AKA69818.1"/>
    </source>
</evidence>
<accession>A0A0E3K095</accession>
<reference evidence="1 2" key="1">
    <citation type="journal article" date="2015" name="J. Biotechnol.">
        <title>Complete genome sequence of a malodorant-producing acetogen, Clostridium scatologenes ATCC 25775(T).</title>
        <authorList>
            <person name="Zhu Z."/>
            <person name="Guo T."/>
            <person name="Zheng H."/>
            <person name="Song T."/>
            <person name="Ouyang P."/>
            <person name="Xie J."/>
        </authorList>
    </citation>
    <scope>NUCLEOTIDE SEQUENCE [LARGE SCALE GENOMIC DNA]</scope>
    <source>
        <strain evidence="1 2">ATCC 25775</strain>
    </source>
</reference>
<keyword evidence="2" id="KW-1185">Reference proteome</keyword>
<proteinExistence type="predicted"/>
<sequence>MGNKSPGFSSSSFTTNSVTFSISIAAHTSATLIAIEGGKGTGQIKQIANINTSTNTVTIQGTWDITPDITSKFYFYSTLKSNVTSIADLSDIDIIANSSLKIRWTLSRNSVNDTSPTVSNASVTWEVKGYSGDGAWEKIGSIMLTSPISSLSFTNIPSKYTRFKITGTFYYVGTNNVGGRKLNIQFNSDTSNLVQLMFVYAAQIEVEYYFEGIIMDNIANRVKTMFLNSAIRYSGSTDSHITNEALTWNNTTEKISSMTMTFDYAGLILEADSNITLWGCCA</sequence>
<dbReference type="AlphaFoldDB" id="A0A0E3K095"/>
<dbReference type="HOGENOM" id="CLU_985919_0_0_9"/>
<dbReference type="Proteomes" id="UP000033115">
    <property type="component" value="Chromosome"/>
</dbReference>